<sequence>MRENCTAVQNNFGCLKKTAKESPVFRSQVPDFACILTSCNEKAKSREATRFQVEKYIEFNLVKNYSVPALYI</sequence>
<name>U4Q6I7_9HYPH</name>
<evidence type="ECO:0000313" key="1">
    <source>
        <dbReference type="EMBL" id="CDI08185.1"/>
    </source>
</evidence>
<accession>U4Q6I7</accession>
<evidence type="ECO:0000313" key="2">
    <source>
        <dbReference type="Proteomes" id="UP000016944"/>
    </source>
</evidence>
<dbReference type="HOGENOM" id="CLU_2719575_0_0_5"/>
<proteinExistence type="predicted"/>
<dbReference type="EMBL" id="HG518322">
    <property type="protein sequence ID" value="CDI08185.1"/>
    <property type="molecule type" value="Genomic_DNA"/>
</dbReference>
<dbReference type="Proteomes" id="UP000016944">
    <property type="component" value="Chromosome I"/>
</dbReference>
<dbReference type="AlphaFoldDB" id="U4Q6I7"/>
<dbReference type="KEGG" id="rir:BN877_I1277"/>
<organism evidence="1 2">
    <name type="scientific">Agrobacterium pusense</name>
    <dbReference type="NCBI Taxonomy" id="648995"/>
    <lineage>
        <taxon>Bacteria</taxon>
        <taxon>Pseudomonadati</taxon>
        <taxon>Pseudomonadota</taxon>
        <taxon>Alphaproteobacteria</taxon>
        <taxon>Hyphomicrobiales</taxon>
        <taxon>Rhizobiaceae</taxon>
        <taxon>Rhizobium/Agrobacterium group</taxon>
        <taxon>Agrobacterium</taxon>
    </lineage>
</organism>
<gene>
    <name evidence="1" type="ORF">BN877_I1277</name>
</gene>
<protein>
    <submittedName>
        <fullName evidence="1">Uncharacterized protein</fullName>
    </submittedName>
</protein>
<reference evidence="1 2" key="1">
    <citation type="journal article" date="2013" name="Genome Announc.">
        <title>Complete Genome Sequence of the Sesbania Symbiont and Rice Growth-Promoting Endophyte Rhizobium sp. Strain IRBG74.</title>
        <authorList>
            <person name="Crook M.B."/>
            <person name="Mitra S."/>
            <person name="Ane J.M."/>
            <person name="Sadowsky M.J."/>
            <person name="Gyaneshwar P."/>
        </authorList>
    </citation>
    <scope>NUCLEOTIDE SEQUENCE [LARGE SCALE GENOMIC DNA]</scope>
    <source>
        <strain evidence="1 2">IRBG74</strain>
    </source>
</reference>